<evidence type="ECO:0000313" key="2">
    <source>
        <dbReference type="EMBL" id="MEC3938247.1"/>
    </source>
</evidence>
<evidence type="ECO:0000256" key="1">
    <source>
        <dbReference type="SAM" id="Phobius"/>
    </source>
</evidence>
<organism evidence="2 3">
    <name type="scientific">Leclercia adecarboxylata</name>
    <dbReference type="NCBI Taxonomy" id="83655"/>
    <lineage>
        <taxon>Bacteria</taxon>
        <taxon>Pseudomonadati</taxon>
        <taxon>Pseudomonadota</taxon>
        <taxon>Gammaproteobacteria</taxon>
        <taxon>Enterobacterales</taxon>
        <taxon>Enterobacteriaceae</taxon>
        <taxon>Leclercia</taxon>
    </lineage>
</organism>
<protein>
    <recommendedName>
        <fullName evidence="4">DUF2798 domain-containing protein</fullName>
    </recommendedName>
</protein>
<gene>
    <name evidence="2" type="ORF">VOF76_18975</name>
</gene>
<keyword evidence="1" id="KW-0812">Transmembrane</keyword>
<sequence length="112" mass="12597">MARVMLSFSLSSAALNVIRKNHHDASTYAKTLAFMLTQEDIIHTISKLKMMVMRNLILGWFIFINIYGTIALVNEISADYMNGSRLPWLLAIPVLVVTNLMAGRVMTKPAKK</sequence>
<dbReference type="Proteomes" id="UP001357437">
    <property type="component" value="Unassembled WGS sequence"/>
</dbReference>
<keyword evidence="3" id="KW-1185">Reference proteome</keyword>
<keyword evidence="1" id="KW-1133">Transmembrane helix</keyword>
<evidence type="ECO:0008006" key="4">
    <source>
        <dbReference type="Google" id="ProtNLM"/>
    </source>
</evidence>
<proteinExistence type="predicted"/>
<accession>A0ABU6I9R7</accession>
<name>A0ABU6I9R7_9ENTR</name>
<feature type="transmembrane region" description="Helical" evidence="1">
    <location>
        <begin position="86"/>
        <end position="106"/>
    </location>
</feature>
<reference evidence="2 3" key="1">
    <citation type="submission" date="2024-01" db="EMBL/GenBank/DDBJ databases">
        <title>Comparative Genomics of Leclercia adecarboxylata Strains Isolated from Several Sources.</title>
        <authorList>
            <person name="Yescas-Zazueta V."/>
            <person name="Balbuena-Alonso M.G."/>
            <person name="Valencia D."/>
            <person name="Mendez-Pfeiffer P.A."/>
            <person name="Ballesteros-Monrreal M.G."/>
            <person name="Rocha-Gracia R.D.C."/>
            <person name="Barrios-Villa E."/>
        </authorList>
    </citation>
    <scope>NUCLEOTIDE SEQUENCE [LARGE SCALE GENOMIC DNA]</scope>
    <source>
        <strain evidence="2 3">33MEM</strain>
    </source>
</reference>
<dbReference type="EMBL" id="JAYMCU010000042">
    <property type="protein sequence ID" value="MEC3938247.1"/>
    <property type="molecule type" value="Genomic_DNA"/>
</dbReference>
<feature type="transmembrane region" description="Helical" evidence="1">
    <location>
        <begin position="56"/>
        <end position="74"/>
    </location>
</feature>
<comment type="caution">
    <text evidence="2">The sequence shown here is derived from an EMBL/GenBank/DDBJ whole genome shotgun (WGS) entry which is preliminary data.</text>
</comment>
<keyword evidence="1" id="KW-0472">Membrane</keyword>
<evidence type="ECO:0000313" key="3">
    <source>
        <dbReference type="Proteomes" id="UP001357437"/>
    </source>
</evidence>
<dbReference type="RefSeq" id="WP_150870564.1">
    <property type="nucleotide sequence ID" value="NZ_CBCXZU010000008.1"/>
</dbReference>